<evidence type="ECO:0000313" key="2">
    <source>
        <dbReference type="Proteomes" id="UP000054630"/>
    </source>
</evidence>
<comment type="caution">
    <text evidence="1">The sequence shown here is derived from an EMBL/GenBank/DDBJ whole genome shotgun (WGS) entry which is preliminary data.</text>
</comment>
<sequence length="88" mass="9838">MASSTLRSTWRDYTYTMLYGKPPRACGINGFYSKMDIAFHAAHLRRRLANATAFLGCYHIGRMSSLIRPRSIIWSTSPNGSGYSSAVN</sequence>
<proteinExistence type="predicted"/>
<keyword evidence="2" id="KW-1185">Reference proteome</keyword>
<evidence type="ECO:0000313" key="1">
    <source>
        <dbReference type="EMBL" id="KRX17261.1"/>
    </source>
</evidence>
<organism evidence="1 2">
    <name type="scientific">Trichinella nelsoni</name>
    <dbReference type="NCBI Taxonomy" id="6336"/>
    <lineage>
        <taxon>Eukaryota</taxon>
        <taxon>Metazoa</taxon>
        <taxon>Ecdysozoa</taxon>
        <taxon>Nematoda</taxon>
        <taxon>Enoplea</taxon>
        <taxon>Dorylaimia</taxon>
        <taxon>Trichinellida</taxon>
        <taxon>Trichinellidae</taxon>
        <taxon>Trichinella</taxon>
    </lineage>
</organism>
<protein>
    <submittedName>
        <fullName evidence="1">Uncharacterized protein</fullName>
    </submittedName>
</protein>
<reference evidence="1 2" key="1">
    <citation type="submission" date="2015-01" db="EMBL/GenBank/DDBJ databases">
        <title>Evolution of Trichinella species and genotypes.</title>
        <authorList>
            <person name="Korhonen P.K."/>
            <person name="Edoardo P."/>
            <person name="Giuseppe L.R."/>
            <person name="Gasser R.B."/>
        </authorList>
    </citation>
    <scope>NUCLEOTIDE SEQUENCE [LARGE SCALE GENOMIC DNA]</scope>
    <source>
        <strain evidence="1">ISS37</strain>
    </source>
</reference>
<dbReference type="AlphaFoldDB" id="A0A0V0RS17"/>
<accession>A0A0V0RS17</accession>
<dbReference type="Proteomes" id="UP000054630">
    <property type="component" value="Unassembled WGS sequence"/>
</dbReference>
<name>A0A0V0RS17_9BILA</name>
<dbReference type="EMBL" id="JYDL01000090">
    <property type="protein sequence ID" value="KRX17261.1"/>
    <property type="molecule type" value="Genomic_DNA"/>
</dbReference>
<gene>
    <name evidence="1" type="ORF">T07_4990</name>
</gene>